<dbReference type="EMBL" id="KZ821223">
    <property type="protein sequence ID" value="PYH47705.1"/>
    <property type="molecule type" value="Genomic_DNA"/>
</dbReference>
<accession>A0A318ZLV0</accession>
<evidence type="ECO:0000313" key="2">
    <source>
        <dbReference type="Proteomes" id="UP000248349"/>
    </source>
</evidence>
<name>A0A318ZLV0_9EURO</name>
<dbReference type="RefSeq" id="XP_025433687.1">
    <property type="nucleotide sequence ID" value="XM_025577933.1"/>
</dbReference>
<feature type="non-terminal residue" evidence="1">
    <location>
        <position position="1"/>
    </location>
</feature>
<gene>
    <name evidence="1" type="ORF">BP01DRAFT_389622</name>
</gene>
<dbReference type="Proteomes" id="UP000248349">
    <property type="component" value="Unassembled WGS sequence"/>
</dbReference>
<keyword evidence="2" id="KW-1185">Reference proteome</keyword>
<reference evidence="1 2" key="1">
    <citation type="submission" date="2016-12" db="EMBL/GenBank/DDBJ databases">
        <title>The genomes of Aspergillus section Nigri reveals drivers in fungal speciation.</title>
        <authorList>
            <consortium name="DOE Joint Genome Institute"/>
            <person name="Vesth T.C."/>
            <person name="Nybo J."/>
            <person name="Theobald S."/>
            <person name="Brandl J."/>
            <person name="Frisvad J.C."/>
            <person name="Nielsen K.F."/>
            <person name="Lyhne E.K."/>
            <person name="Kogle M.E."/>
            <person name="Kuo A."/>
            <person name="Riley R."/>
            <person name="Clum A."/>
            <person name="Nolan M."/>
            <person name="Lipzen A."/>
            <person name="Salamov A."/>
            <person name="Henrissat B."/>
            <person name="Wiebenga A."/>
            <person name="De Vries R.P."/>
            <person name="Grigoriev I.V."/>
            <person name="Mortensen U.H."/>
            <person name="Andersen M.R."/>
            <person name="Baker S.E."/>
        </authorList>
    </citation>
    <scope>NUCLEOTIDE SEQUENCE [LARGE SCALE GENOMIC DNA]</scope>
    <source>
        <strain evidence="1 2">JOP 1030-1</strain>
    </source>
</reference>
<organism evidence="1 2">
    <name type="scientific">Aspergillus saccharolyticus JOP 1030-1</name>
    <dbReference type="NCBI Taxonomy" id="1450539"/>
    <lineage>
        <taxon>Eukaryota</taxon>
        <taxon>Fungi</taxon>
        <taxon>Dikarya</taxon>
        <taxon>Ascomycota</taxon>
        <taxon>Pezizomycotina</taxon>
        <taxon>Eurotiomycetes</taxon>
        <taxon>Eurotiomycetidae</taxon>
        <taxon>Eurotiales</taxon>
        <taxon>Aspergillaceae</taxon>
        <taxon>Aspergillus</taxon>
        <taxon>Aspergillus subgen. Circumdati</taxon>
    </lineage>
</organism>
<dbReference type="AlphaFoldDB" id="A0A318ZLV0"/>
<proteinExistence type="predicted"/>
<sequence>STRASVRRRLIASRVLYCFILFLLLSPIRQVQPTLLHYLFNSFSLHFKSSLLGQLESPNISHIRSLAT</sequence>
<protein>
    <submittedName>
        <fullName evidence="1">Uncharacterized protein</fullName>
    </submittedName>
</protein>
<dbReference type="GeneID" id="37079162"/>
<evidence type="ECO:0000313" key="1">
    <source>
        <dbReference type="EMBL" id="PYH47705.1"/>
    </source>
</evidence>